<reference evidence="3 4" key="1">
    <citation type="submission" date="2018-11" db="EMBL/GenBank/DDBJ databases">
        <title>Trebonia kvetii gen.nov., sp.nov., a novel acidophilic actinobacterium, and proposal of the new actinobacterial family Treboniaceae fam. nov.</title>
        <authorList>
            <person name="Rapoport D."/>
            <person name="Sagova-Mareckova M."/>
            <person name="Sedlacek I."/>
            <person name="Provaznik J."/>
            <person name="Kralova S."/>
            <person name="Pavlinic D."/>
            <person name="Benes V."/>
            <person name="Kopecky J."/>
        </authorList>
    </citation>
    <scope>NUCLEOTIDE SEQUENCE [LARGE SCALE GENOMIC DNA]</scope>
    <source>
        <strain evidence="3 4">15Tr583</strain>
    </source>
</reference>
<organism evidence="3 4">
    <name type="scientific">Trebonia kvetii</name>
    <dbReference type="NCBI Taxonomy" id="2480626"/>
    <lineage>
        <taxon>Bacteria</taxon>
        <taxon>Bacillati</taxon>
        <taxon>Actinomycetota</taxon>
        <taxon>Actinomycetes</taxon>
        <taxon>Streptosporangiales</taxon>
        <taxon>Treboniaceae</taxon>
        <taxon>Trebonia</taxon>
    </lineage>
</organism>
<dbReference type="Pfam" id="PF00665">
    <property type="entry name" value="rve"/>
    <property type="match status" value="1"/>
</dbReference>
<dbReference type="EMBL" id="RPFW01000012">
    <property type="protein sequence ID" value="TVY99616.1"/>
    <property type="molecule type" value="Genomic_DNA"/>
</dbReference>
<gene>
    <name evidence="3" type="ORF">EAS64_40815</name>
</gene>
<dbReference type="InterPro" id="IPR001584">
    <property type="entry name" value="Integrase_cat-core"/>
</dbReference>
<dbReference type="SUPFAM" id="SSF53098">
    <property type="entry name" value="Ribonuclease H-like"/>
    <property type="match status" value="1"/>
</dbReference>
<evidence type="ECO:0000256" key="1">
    <source>
        <dbReference type="SAM" id="MobiDB-lite"/>
    </source>
</evidence>
<dbReference type="PANTHER" id="PTHR35004:SF6">
    <property type="entry name" value="TRANSPOSASE"/>
    <property type="match status" value="1"/>
</dbReference>
<dbReference type="InterPro" id="IPR015378">
    <property type="entry name" value="Transposase-like_Mu_C"/>
</dbReference>
<dbReference type="PROSITE" id="PS50994">
    <property type="entry name" value="INTEGRASE"/>
    <property type="match status" value="1"/>
</dbReference>
<dbReference type="Pfam" id="PF09299">
    <property type="entry name" value="Mu-transpos_C"/>
    <property type="match status" value="1"/>
</dbReference>
<dbReference type="Gene3D" id="3.30.420.10">
    <property type="entry name" value="Ribonuclease H-like superfamily/Ribonuclease H"/>
    <property type="match status" value="1"/>
</dbReference>
<feature type="region of interest" description="Disordered" evidence="1">
    <location>
        <begin position="262"/>
        <end position="282"/>
    </location>
</feature>
<comment type="caution">
    <text evidence="3">The sequence shown here is derived from an EMBL/GenBank/DDBJ whole genome shotgun (WGS) entry which is preliminary data.</text>
</comment>
<dbReference type="PANTHER" id="PTHR35004">
    <property type="entry name" value="TRANSPOSASE RV3428C-RELATED"/>
    <property type="match status" value="1"/>
</dbReference>
<dbReference type="GO" id="GO:0003676">
    <property type="term" value="F:nucleic acid binding"/>
    <property type="evidence" value="ECO:0007669"/>
    <property type="project" value="InterPro"/>
</dbReference>
<feature type="domain" description="Integrase catalytic" evidence="2">
    <location>
        <begin position="1"/>
        <end position="140"/>
    </location>
</feature>
<dbReference type="OrthoDB" id="52928at2"/>
<evidence type="ECO:0000313" key="3">
    <source>
        <dbReference type="EMBL" id="TVY99616.1"/>
    </source>
</evidence>
<evidence type="ECO:0000259" key="2">
    <source>
        <dbReference type="PROSITE" id="PS50994"/>
    </source>
</evidence>
<dbReference type="GO" id="GO:0015074">
    <property type="term" value="P:DNA integration"/>
    <property type="evidence" value="ECO:0007669"/>
    <property type="project" value="InterPro"/>
</dbReference>
<accession>A0A6P2BKT9</accession>
<dbReference type="AlphaFoldDB" id="A0A6P2BKT9"/>
<feature type="compositionally biased region" description="Basic and acidic residues" evidence="1">
    <location>
        <begin position="268"/>
        <end position="282"/>
    </location>
</feature>
<keyword evidence="4" id="KW-1185">Reference proteome</keyword>
<proteinExistence type="predicted"/>
<evidence type="ECO:0000313" key="4">
    <source>
        <dbReference type="Proteomes" id="UP000460272"/>
    </source>
</evidence>
<sequence>MFAFIDDHSRAVMGARWAYHDDTVRMAAAFRPALQRRGVPQAIYLDNGSPFVDAWLLRGCAVLGIRLIHSRPGKPEGRGKIERFFRTVRDQFLVEVGDGAAIRDLAEMNRLFQAWTETAYHQGVHSETGEEPIARWARATPAERAVPDPGRLREAFLWSERRRASKTALVSLHGNSYQVDAWLAGRYVELVFDPFDLGHVEVRAGGKPAGTAVPFTVGRYRHPKTRTRGDEQRAEPAPTGIDYLAALGDNWDTGLKDQVSYRSLIDGGPREQEEKEKGEGRE</sequence>
<dbReference type="InterPro" id="IPR036397">
    <property type="entry name" value="RNaseH_sf"/>
</dbReference>
<dbReference type="InterPro" id="IPR012337">
    <property type="entry name" value="RNaseH-like_sf"/>
</dbReference>
<dbReference type="RefSeq" id="WP_145862102.1">
    <property type="nucleotide sequence ID" value="NZ_RPFW01000012.1"/>
</dbReference>
<dbReference type="Proteomes" id="UP000460272">
    <property type="component" value="Unassembled WGS sequence"/>
</dbReference>
<name>A0A6P2BKT9_9ACTN</name>
<protein>
    <recommendedName>
        <fullName evidence="2">Integrase catalytic domain-containing protein</fullName>
    </recommendedName>
</protein>